<dbReference type="SUPFAM" id="SSF103084">
    <property type="entry name" value="Holliday junction resolvase RusA"/>
    <property type="match status" value="1"/>
</dbReference>
<evidence type="ECO:0000256" key="9">
    <source>
        <dbReference type="ARBA" id="ARBA00022801"/>
    </source>
</evidence>
<dbReference type="InterPro" id="IPR016281">
    <property type="entry name" value="Endonuclease_RusA"/>
</dbReference>
<gene>
    <name evidence="18" type="ORF">CAL20_15250</name>
</gene>
<evidence type="ECO:0000256" key="5">
    <source>
        <dbReference type="ARBA" id="ARBA00022722"/>
    </source>
</evidence>
<evidence type="ECO:0000256" key="10">
    <source>
        <dbReference type="ARBA" id="ARBA00022842"/>
    </source>
</evidence>
<evidence type="ECO:0000256" key="11">
    <source>
        <dbReference type="ARBA" id="ARBA00023172"/>
    </source>
</evidence>
<reference evidence="18 19" key="1">
    <citation type="submission" date="2017-05" db="EMBL/GenBank/DDBJ databases">
        <title>Complete and WGS of Bordetella genogroups.</title>
        <authorList>
            <person name="Spilker T."/>
            <person name="LiPuma J."/>
        </authorList>
    </citation>
    <scope>NUCLEOTIDE SEQUENCE [LARGE SCALE GENOMIC DNA]</scope>
    <source>
        <strain evidence="18 19">AU9919</strain>
    </source>
</reference>
<proteinExistence type="inferred from homology"/>
<keyword evidence="7" id="KW-0255">Endonuclease</keyword>
<dbReference type="InterPro" id="IPR036614">
    <property type="entry name" value="RusA-like_sf"/>
</dbReference>
<evidence type="ECO:0000256" key="12">
    <source>
        <dbReference type="ARBA" id="ARBA00023204"/>
    </source>
</evidence>
<evidence type="ECO:0000256" key="16">
    <source>
        <dbReference type="ARBA" id="ARBA00030920"/>
    </source>
</evidence>
<evidence type="ECO:0000313" key="18">
    <source>
        <dbReference type="EMBL" id="OZI56754.1"/>
    </source>
</evidence>
<dbReference type="GO" id="GO:0000287">
    <property type="term" value="F:magnesium ion binding"/>
    <property type="evidence" value="ECO:0007669"/>
    <property type="project" value="InterPro"/>
</dbReference>
<dbReference type="Pfam" id="PF05866">
    <property type="entry name" value="RusA"/>
    <property type="match status" value="1"/>
</dbReference>
<keyword evidence="19" id="KW-1185">Reference proteome</keyword>
<protein>
    <recommendedName>
        <fullName evidence="4">Crossover junction endodeoxyribonuclease RusA</fullName>
        <ecNumber evidence="15">3.1.21.10</ecNumber>
    </recommendedName>
    <alternativeName>
        <fullName evidence="16">Holliday junction nuclease RusA</fullName>
    </alternativeName>
    <alternativeName>
        <fullName evidence="17">Holliday junction resolvase</fullName>
    </alternativeName>
</protein>
<dbReference type="EC" id="3.1.21.10" evidence="15"/>
<evidence type="ECO:0000256" key="13">
    <source>
        <dbReference type="ARBA" id="ARBA00024745"/>
    </source>
</evidence>
<keyword evidence="9" id="KW-0378">Hydrolase</keyword>
<evidence type="ECO:0000256" key="15">
    <source>
        <dbReference type="ARBA" id="ARBA00029488"/>
    </source>
</evidence>
<dbReference type="GO" id="GO:0006310">
    <property type="term" value="P:DNA recombination"/>
    <property type="evidence" value="ECO:0007669"/>
    <property type="project" value="UniProtKB-KW"/>
</dbReference>
<evidence type="ECO:0000256" key="4">
    <source>
        <dbReference type="ARBA" id="ARBA00014885"/>
    </source>
</evidence>
<evidence type="ECO:0000256" key="1">
    <source>
        <dbReference type="ARBA" id="ARBA00001946"/>
    </source>
</evidence>
<dbReference type="GO" id="GO:0006281">
    <property type="term" value="P:DNA repair"/>
    <property type="evidence" value="ECO:0007669"/>
    <property type="project" value="UniProtKB-KW"/>
</dbReference>
<evidence type="ECO:0000256" key="17">
    <source>
        <dbReference type="ARBA" id="ARBA00031953"/>
    </source>
</evidence>
<keyword evidence="5" id="KW-0540">Nuclease</keyword>
<sequence>MTVIELPFPPSVNSYWRSPNSGKLAGRTLISEKGRVYRADVLEVAARYRVPMIRGRVAVTIDAFMPDRRRRDLDNMLKALLDGLVHARVIEDDSLIDKLSIERCGMAPKGFVRVFINPIRNQEAS</sequence>
<accession>A0A261U473</accession>
<dbReference type="Gene3D" id="3.30.1330.70">
    <property type="entry name" value="Holliday junction resolvase RusA"/>
    <property type="match status" value="1"/>
</dbReference>
<evidence type="ECO:0000256" key="3">
    <source>
        <dbReference type="ARBA" id="ARBA00011738"/>
    </source>
</evidence>
<dbReference type="RefSeq" id="WP_094838268.1">
    <property type="nucleotide sequence ID" value="NZ_NEVQ01000013.1"/>
</dbReference>
<name>A0A261U473_9BORD</name>
<dbReference type="EMBL" id="NEVQ01000013">
    <property type="protein sequence ID" value="OZI56754.1"/>
    <property type="molecule type" value="Genomic_DNA"/>
</dbReference>
<keyword evidence="11" id="KW-0233">DNA recombination</keyword>
<comment type="catalytic activity">
    <reaction evidence="14">
        <text>Endonucleolytic cleavage at a junction such as a reciprocal single-stranded crossover between two homologous DNA duplexes (Holliday junction).</text>
        <dbReference type="EC" id="3.1.21.10"/>
    </reaction>
</comment>
<keyword evidence="8" id="KW-0227">DNA damage</keyword>
<dbReference type="AlphaFoldDB" id="A0A261U473"/>
<keyword evidence="10" id="KW-0460">Magnesium</keyword>
<keyword evidence="12" id="KW-0234">DNA repair</keyword>
<comment type="similarity">
    <text evidence="2">Belongs to the RusA family.</text>
</comment>
<dbReference type="InterPro" id="IPR008822">
    <property type="entry name" value="Endonuclease_RusA-like"/>
</dbReference>
<evidence type="ECO:0000256" key="8">
    <source>
        <dbReference type="ARBA" id="ARBA00022763"/>
    </source>
</evidence>
<organism evidence="18 19">
    <name type="scientific">Bordetella genomosp. 4</name>
    <dbReference type="NCBI Taxonomy" id="463044"/>
    <lineage>
        <taxon>Bacteria</taxon>
        <taxon>Pseudomonadati</taxon>
        <taxon>Pseudomonadota</taxon>
        <taxon>Betaproteobacteria</taxon>
        <taxon>Burkholderiales</taxon>
        <taxon>Alcaligenaceae</taxon>
        <taxon>Bordetella</taxon>
    </lineage>
</organism>
<comment type="function">
    <text evidence="13">Endonuclease that resolves Holliday junction intermediates made during homologous genetic recombination and DNA repair. Exhibits sequence and structure-selective cleavage of four-way DNA junctions, where it introduces symmetrical nicks in two strands of the same polarity at the 5' side of CC dinucleotides. Corrects the defects in genetic recombination and DNA repair associated with inactivation of RuvAB or RuvC.</text>
</comment>
<evidence type="ECO:0000256" key="6">
    <source>
        <dbReference type="ARBA" id="ARBA00022723"/>
    </source>
</evidence>
<dbReference type="Proteomes" id="UP000216885">
    <property type="component" value="Unassembled WGS sequence"/>
</dbReference>
<evidence type="ECO:0000256" key="2">
    <source>
        <dbReference type="ARBA" id="ARBA00008865"/>
    </source>
</evidence>
<evidence type="ECO:0000256" key="14">
    <source>
        <dbReference type="ARBA" id="ARBA00029354"/>
    </source>
</evidence>
<evidence type="ECO:0000313" key="19">
    <source>
        <dbReference type="Proteomes" id="UP000216885"/>
    </source>
</evidence>
<evidence type="ECO:0000256" key="7">
    <source>
        <dbReference type="ARBA" id="ARBA00022759"/>
    </source>
</evidence>
<comment type="subunit">
    <text evidence="3">Homodimer.</text>
</comment>
<comment type="caution">
    <text evidence="18">The sequence shown here is derived from an EMBL/GenBank/DDBJ whole genome shotgun (WGS) entry which is preliminary data.</text>
</comment>
<dbReference type="GO" id="GO:0008821">
    <property type="term" value="F:crossover junction DNA endonuclease activity"/>
    <property type="evidence" value="ECO:0007669"/>
    <property type="project" value="UniProtKB-EC"/>
</dbReference>
<dbReference type="PIRSF" id="PIRSF001007">
    <property type="entry name" value="RusA"/>
    <property type="match status" value="1"/>
</dbReference>
<comment type="cofactor">
    <cofactor evidence="1">
        <name>Mg(2+)</name>
        <dbReference type="ChEBI" id="CHEBI:18420"/>
    </cofactor>
</comment>
<keyword evidence="6" id="KW-0479">Metal-binding</keyword>